<dbReference type="SMART" id="SM00382">
    <property type="entry name" value="AAA"/>
    <property type="match status" value="1"/>
</dbReference>
<evidence type="ECO:0000256" key="6">
    <source>
        <dbReference type="SAM" id="MobiDB-lite"/>
    </source>
</evidence>
<keyword evidence="2" id="KW-0813">Transport</keyword>
<evidence type="ECO:0000256" key="5">
    <source>
        <dbReference type="ARBA" id="ARBA00022970"/>
    </source>
</evidence>
<dbReference type="EMBL" id="PYBJ01000007">
    <property type="protein sequence ID" value="PSM43288.1"/>
    <property type="molecule type" value="Genomic_DNA"/>
</dbReference>
<dbReference type="GO" id="GO:0015658">
    <property type="term" value="F:branched-chain amino acid transmembrane transporter activity"/>
    <property type="evidence" value="ECO:0007669"/>
    <property type="project" value="TreeGrafter"/>
</dbReference>
<dbReference type="GO" id="GO:0015807">
    <property type="term" value="P:L-amino acid transport"/>
    <property type="evidence" value="ECO:0007669"/>
    <property type="project" value="TreeGrafter"/>
</dbReference>
<dbReference type="Gene3D" id="3.40.50.300">
    <property type="entry name" value="P-loop containing nucleotide triphosphate hydrolases"/>
    <property type="match status" value="1"/>
</dbReference>
<protein>
    <submittedName>
        <fullName evidence="8">ABC transporter ATP-binding protein</fullName>
    </submittedName>
</protein>
<evidence type="ECO:0000259" key="7">
    <source>
        <dbReference type="PROSITE" id="PS50893"/>
    </source>
</evidence>
<name>A0A2P8QAQ0_9ACTN</name>
<evidence type="ECO:0000256" key="3">
    <source>
        <dbReference type="ARBA" id="ARBA00022741"/>
    </source>
</evidence>
<dbReference type="Pfam" id="PF00005">
    <property type="entry name" value="ABC_tran"/>
    <property type="match status" value="1"/>
</dbReference>
<dbReference type="GO" id="GO:0016887">
    <property type="term" value="F:ATP hydrolysis activity"/>
    <property type="evidence" value="ECO:0007669"/>
    <property type="project" value="InterPro"/>
</dbReference>
<feature type="region of interest" description="Disordered" evidence="6">
    <location>
        <begin position="16"/>
        <end position="35"/>
    </location>
</feature>
<reference evidence="8 9" key="1">
    <citation type="submission" date="2018-03" db="EMBL/GenBank/DDBJ databases">
        <title>Streptomyces dioscori sp. nov., a novel endophytic actinobacterium isolated from bulbil of Dioscorea bulbifera L.</title>
        <authorList>
            <person name="Zhikuan W."/>
        </authorList>
    </citation>
    <scope>NUCLEOTIDE SEQUENCE [LARGE SCALE GENOMIC DNA]</scope>
    <source>
        <strain evidence="8 9">A217</strain>
    </source>
</reference>
<dbReference type="InterPro" id="IPR052156">
    <property type="entry name" value="BCAA_Transport_ATP-bd_LivF"/>
</dbReference>
<evidence type="ECO:0000256" key="2">
    <source>
        <dbReference type="ARBA" id="ARBA00022448"/>
    </source>
</evidence>
<dbReference type="InterPro" id="IPR003439">
    <property type="entry name" value="ABC_transporter-like_ATP-bd"/>
</dbReference>
<evidence type="ECO:0000256" key="1">
    <source>
        <dbReference type="ARBA" id="ARBA00005417"/>
    </source>
</evidence>
<comment type="similarity">
    <text evidence="1">Belongs to the ABC transporter superfamily.</text>
</comment>
<dbReference type="PANTHER" id="PTHR43820:SF4">
    <property type="entry name" value="HIGH-AFFINITY BRANCHED-CHAIN AMINO ACID TRANSPORT ATP-BINDING PROTEIN LIVF"/>
    <property type="match status" value="1"/>
</dbReference>
<gene>
    <name evidence="8" type="ORF">C6Y14_13485</name>
</gene>
<proteinExistence type="inferred from homology"/>
<sequence>MTATAAGSTGVVAPAAETPTVVPGGTSPAHTGLTGAVPSEAGTTSAAPAGAGAAGAMSVEAVPGVGDGGQAGGAVGFGGRSFADALRLRGIRAGYGGAPVLRGVELAVRAGEILVLLGPNGAGKSTTCRVAAGLVSPLAGQVYVAGRDATRDGAVRRSRAGVVLAPEGRGIFPALTVEENLGLYLRGRDGRDARDAVYRRFPGLAGRRGVPAGALSGGEQQMLALAPLLQRPPKVLIADEPSLGLAPRVVEEVFRLLTELRDQGTALLLVEEKATEVLKVADSVAYLARGRVTWCGPRAAVEADRLTEAYLGLAATREGAARP</sequence>
<dbReference type="PROSITE" id="PS50893">
    <property type="entry name" value="ABC_TRANSPORTER_2"/>
    <property type="match status" value="1"/>
</dbReference>
<evidence type="ECO:0000313" key="9">
    <source>
        <dbReference type="Proteomes" id="UP000240429"/>
    </source>
</evidence>
<comment type="caution">
    <text evidence="8">The sequence shown here is derived from an EMBL/GenBank/DDBJ whole genome shotgun (WGS) entry which is preliminary data.</text>
</comment>
<dbReference type="AlphaFoldDB" id="A0A2P8QAQ0"/>
<keyword evidence="4 8" id="KW-0067">ATP-binding</keyword>
<dbReference type="CDD" id="cd03224">
    <property type="entry name" value="ABC_TM1139_LivF_branched"/>
    <property type="match status" value="1"/>
</dbReference>
<evidence type="ECO:0000313" key="8">
    <source>
        <dbReference type="EMBL" id="PSM43288.1"/>
    </source>
</evidence>
<feature type="domain" description="ABC transporter" evidence="7">
    <location>
        <begin position="86"/>
        <end position="314"/>
    </location>
</feature>
<dbReference type="PANTHER" id="PTHR43820">
    <property type="entry name" value="HIGH-AFFINITY BRANCHED-CHAIN AMINO ACID TRANSPORT ATP-BINDING PROTEIN LIVF"/>
    <property type="match status" value="1"/>
</dbReference>
<dbReference type="InterPro" id="IPR003593">
    <property type="entry name" value="AAA+_ATPase"/>
</dbReference>
<keyword evidence="5" id="KW-0029">Amino-acid transport</keyword>
<dbReference type="InterPro" id="IPR027417">
    <property type="entry name" value="P-loop_NTPase"/>
</dbReference>
<keyword evidence="3" id="KW-0547">Nucleotide-binding</keyword>
<evidence type="ECO:0000256" key="4">
    <source>
        <dbReference type="ARBA" id="ARBA00022840"/>
    </source>
</evidence>
<dbReference type="Proteomes" id="UP000240429">
    <property type="component" value="Unassembled WGS sequence"/>
</dbReference>
<accession>A0A2P8QAQ0</accession>
<keyword evidence="9" id="KW-1185">Reference proteome</keyword>
<dbReference type="SUPFAM" id="SSF52540">
    <property type="entry name" value="P-loop containing nucleoside triphosphate hydrolases"/>
    <property type="match status" value="1"/>
</dbReference>
<organism evidence="8 9">
    <name type="scientific">Streptomyces dioscori</name>
    <dbReference type="NCBI Taxonomy" id="2109333"/>
    <lineage>
        <taxon>Bacteria</taxon>
        <taxon>Bacillati</taxon>
        <taxon>Actinomycetota</taxon>
        <taxon>Actinomycetes</taxon>
        <taxon>Kitasatosporales</taxon>
        <taxon>Streptomycetaceae</taxon>
        <taxon>Streptomyces</taxon>
        <taxon>Streptomyces aurantiacus group</taxon>
    </lineage>
</organism>
<dbReference type="GO" id="GO:0005524">
    <property type="term" value="F:ATP binding"/>
    <property type="evidence" value="ECO:0007669"/>
    <property type="project" value="UniProtKB-KW"/>
</dbReference>